<gene>
    <name evidence="2" type="ORF">RDB_LOCUS132381</name>
</gene>
<accession>A0A8H3E6T8</accession>
<protein>
    <submittedName>
        <fullName evidence="2">Uncharacterized protein</fullName>
    </submittedName>
</protein>
<feature type="region of interest" description="Disordered" evidence="1">
    <location>
        <begin position="1"/>
        <end position="36"/>
    </location>
</feature>
<evidence type="ECO:0000313" key="3">
    <source>
        <dbReference type="Proteomes" id="UP000663827"/>
    </source>
</evidence>
<comment type="caution">
    <text evidence="2">The sequence shown here is derived from an EMBL/GenBank/DDBJ whole genome shotgun (WGS) entry which is preliminary data.</text>
</comment>
<evidence type="ECO:0000256" key="1">
    <source>
        <dbReference type="SAM" id="MobiDB-lite"/>
    </source>
</evidence>
<dbReference type="EMBL" id="CAJNJQ010003280">
    <property type="protein sequence ID" value="CAE7195611.1"/>
    <property type="molecule type" value="Genomic_DNA"/>
</dbReference>
<sequence>MFEPVATAAKRNRKLEDPHLSTKVPPGSPTEVAEIDSDSDIREFIRRKKAEENFCDGEVQDDSFDFLSKNRRDPAVPPTYESCIKFVDELPSEKVAREAREA</sequence>
<name>A0A8H3E6T8_9AGAM</name>
<dbReference type="Proteomes" id="UP000663827">
    <property type="component" value="Unassembled WGS sequence"/>
</dbReference>
<reference evidence="2" key="1">
    <citation type="submission" date="2021-01" db="EMBL/GenBank/DDBJ databases">
        <authorList>
            <person name="Kaushik A."/>
        </authorList>
    </citation>
    <scope>NUCLEOTIDE SEQUENCE</scope>
    <source>
        <strain evidence="2">AG5</strain>
    </source>
</reference>
<proteinExistence type="predicted"/>
<organism evidence="2 3">
    <name type="scientific">Rhizoctonia solani</name>
    <dbReference type="NCBI Taxonomy" id="456999"/>
    <lineage>
        <taxon>Eukaryota</taxon>
        <taxon>Fungi</taxon>
        <taxon>Dikarya</taxon>
        <taxon>Basidiomycota</taxon>
        <taxon>Agaricomycotina</taxon>
        <taxon>Agaricomycetes</taxon>
        <taxon>Cantharellales</taxon>
        <taxon>Ceratobasidiaceae</taxon>
        <taxon>Rhizoctonia</taxon>
    </lineage>
</organism>
<dbReference type="AlphaFoldDB" id="A0A8H3E6T8"/>
<evidence type="ECO:0000313" key="2">
    <source>
        <dbReference type="EMBL" id="CAE7195611.1"/>
    </source>
</evidence>